<sequence>MKVGRYANFKNLSKDANGKDRPQPPKDANGCPMPPKDANAKDHPKPAKAQ</sequence>
<evidence type="ECO:0000313" key="3">
    <source>
        <dbReference type="Proteomes" id="UP000489961"/>
    </source>
</evidence>
<dbReference type="Proteomes" id="UP000489961">
    <property type="component" value="Unassembled WGS sequence"/>
</dbReference>
<name>A0A811G8S1_9GAMM</name>
<protein>
    <submittedName>
        <fullName evidence="2">Uncharacterized protein</fullName>
    </submittedName>
</protein>
<comment type="caution">
    <text evidence="2">The sequence shown here is derived from an EMBL/GenBank/DDBJ whole genome shotgun (WGS) entry which is preliminary data.</text>
</comment>
<reference evidence="2 3" key="1">
    <citation type="submission" date="2020-02" db="EMBL/GenBank/DDBJ databases">
        <authorList>
            <person name="Chaudhuri R."/>
        </authorList>
    </citation>
    <scope>NUCLEOTIDE SEQUENCE [LARGE SCALE GENOMIC DNA]</scope>
    <source>
        <strain evidence="2">SFB21</strain>
    </source>
</reference>
<feature type="compositionally biased region" description="Basic and acidic residues" evidence="1">
    <location>
        <begin position="38"/>
        <end position="50"/>
    </location>
</feature>
<gene>
    <name evidence="2" type="ORF">SFB21_0388</name>
</gene>
<dbReference type="EMBL" id="CADDTS010000007">
    <property type="protein sequence ID" value="CAB1208417.1"/>
    <property type="molecule type" value="Genomic_DNA"/>
</dbReference>
<evidence type="ECO:0000313" key="2">
    <source>
        <dbReference type="EMBL" id="CAB1208417.1"/>
    </source>
</evidence>
<accession>A0A811G8S1</accession>
<proteinExistence type="predicted"/>
<evidence type="ECO:0000256" key="1">
    <source>
        <dbReference type="SAM" id="MobiDB-lite"/>
    </source>
</evidence>
<organism evidence="2 3">
    <name type="scientific">Acinetobacter bouvetii</name>
    <dbReference type="NCBI Taxonomy" id="202951"/>
    <lineage>
        <taxon>Bacteria</taxon>
        <taxon>Pseudomonadati</taxon>
        <taxon>Pseudomonadota</taxon>
        <taxon>Gammaproteobacteria</taxon>
        <taxon>Moraxellales</taxon>
        <taxon>Moraxellaceae</taxon>
        <taxon>Acinetobacter</taxon>
    </lineage>
</organism>
<dbReference type="AlphaFoldDB" id="A0A811G8S1"/>
<feature type="compositionally biased region" description="Basic and acidic residues" evidence="1">
    <location>
        <begin position="12"/>
        <end position="24"/>
    </location>
</feature>
<feature type="region of interest" description="Disordered" evidence="1">
    <location>
        <begin position="1"/>
        <end position="50"/>
    </location>
</feature>
<dbReference type="RefSeq" id="WP_174558386.1">
    <property type="nucleotide sequence ID" value="NZ_CADDTS010000007.1"/>
</dbReference>